<dbReference type="GO" id="GO:0016787">
    <property type="term" value="F:hydrolase activity"/>
    <property type="evidence" value="ECO:0007669"/>
    <property type="project" value="UniProtKB-KW"/>
</dbReference>
<name>A0ABT7EPH4_9GAMM</name>
<feature type="chain" id="PRO_5046390738" evidence="1">
    <location>
        <begin position="23"/>
        <end position="563"/>
    </location>
</feature>
<comment type="caution">
    <text evidence="3">The sequence shown here is derived from an EMBL/GenBank/DDBJ whole genome shotgun (WGS) entry which is preliminary data.</text>
</comment>
<dbReference type="InterPro" id="IPR012338">
    <property type="entry name" value="Beta-lactam/transpept-like"/>
</dbReference>
<feature type="domain" description="Beta-lactamase-related" evidence="2">
    <location>
        <begin position="33"/>
        <end position="356"/>
    </location>
</feature>
<dbReference type="Proteomes" id="UP001231915">
    <property type="component" value="Unassembled WGS sequence"/>
</dbReference>
<evidence type="ECO:0000313" key="3">
    <source>
        <dbReference type="EMBL" id="MDK2596961.1"/>
    </source>
</evidence>
<dbReference type="InterPro" id="IPR050491">
    <property type="entry name" value="AmpC-like"/>
</dbReference>
<keyword evidence="3" id="KW-0378">Hydrolase</keyword>
<dbReference type="SUPFAM" id="SSF56601">
    <property type="entry name" value="beta-lactamase/transpeptidase-like"/>
    <property type="match status" value="1"/>
</dbReference>
<dbReference type="Pfam" id="PF00144">
    <property type="entry name" value="Beta-lactamase"/>
    <property type="match status" value="1"/>
</dbReference>
<evidence type="ECO:0000256" key="1">
    <source>
        <dbReference type="SAM" id="SignalP"/>
    </source>
</evidence>
<dbReference type="EMBL" id="JASJUT010000008">
    <property type="protein sequence ID" value="MDK2596961.1"/>
    <property type="molecule type" value="Genomic_DNA"/>
</dbReference>
<dbReference type="RefSeq" id="WP_284138059.1">
    <property type="nucleotide sequence ID" value="NZ_JASJUT010000008.1"/>
</dbReference>
<evidence type="ECO:0000259" key="2">
    <source>
        <dbReference type="Pfam" id="PF00144"/>
    </source>
</evidence>
<feature type="signal peptide" evidence="1">
    <location>
        <begin position="1"/>
        <end position="22"/>
    </location>
</feature>
<protein>
    <submittedName>
        <fullName evidence="3">Serine hydrolase domain-containing protein</fullName>
        <ecNumber evidence="3">3.1.1.103</ecNumber>
    </submittedName>
</protein>
<keyword evidence="1" id="KW-0732">Signal</keyword>
<gene>
    <name evidence="3" type="ORF">QNM18_18065</name>
</gene>
<organism evidence="3 4">
    <name type="scientific">Pseudoalteromonas obscura</name>
    <dbReference type="NCBI Taxonomy" id="3048491"/>
    <lineage>
        <taxon>Bacteria</taxon>
        <taxon>Pseudomonadati</taxon>
        <taxon>Pseudomonadota</taxon>
        <taxon>Gammaproteobacteria</taxon>
        <taxon>Alteromonadales</taxon>
        <taxon>Pseudoalteromonadaceae</taxon>
        <taxon>Pseudoalteromonas</taxon>
    </lineage>
</organism>
<sequence length="563" mass="61677">MKKIALLSTFLAGFTVSHSALALTQPELNQITQQIENRLSEEKITGISIAVVKDNTPILLEGFGFANTQTQQPVTSDTQFRIASITKTFVTLAVLKLVNEGKLSLDDSVYKHLSDFRPKVLPNNNGKITVRDLLTHQSGIPSGWYRGDEPTTTPDQDLNSLAALLSDEYLVWDRGTISAYNNNAFALAGLLVSRVSGQSWQAYLQSEFFDPLGMESTLSHLPNGPLPTKMAESYSGTQIEPKYAALTTPAGGMISTGNDMARYMQAILDSWNYNSHAILPASLIKTVRNVQNNHVKLDGDHQMGLGFFIESFNGHIAIKHDGSYQGYESSMYIVPELNFGVFVTTNNRVGADAVEDIAKAVTSMVAQQAPGPFEHTSTPQLDESRKTLEAGAYVGTSSVFIEQNPSGEFSVFSEGFGYKPLKKVAAQTYQVQGIDYDIKIKPTEAIEGVRFLYDGKDYAHVFSKLVTTQLTPELEQLLGYYQIQSDNPILGDLILEYAPELQALVLVSVKHGFTRTVKVVGDNLLQVQGYGRGIGTVFDFSQPGKLNGLGYQFKKVPAPITGE</sequence>
<proteinExistence type="predicted"/>
<dbReference type="PANTHER" id="PTHR46825:SF9">
    <property type="entry name" value="BETA-LACTAMASE-RELATED DOMAIN-CONTAINING PROTEIN"/>
    <property type="match status" value="1"/>
</dbReference>
<reference evidence="3 4" key="1">
    <citation type="submission" date="2023-05" db="EMBL/GenBank/DDBJ databases">
        <title>Pseudoalteromonas ardens sp. nov., Pseudoalteromonas obscura sp. nov., and Pseudoalteromonas umbrosa sp. nov., isolated from the coral Montipora capitata.</title>
        <authorList>
            <person name="Thomas E.M."/>
            <person name="Smith E.M."/>
            <person name="Papke E."/>
            <person name="Shlafstein M.D."/>
            <person name="Oline D.K."/>
            <person name="Videau P."/>
            <person name="Saw J.H."/>
            <person name="Strangman W.K."/>
            <person name="Ushijima B."/>
        </authorList>
    </citation>
    <scope>NUCLEOTIDE SEQUENCE [LARGE SCALE GENOMIC DNA]</scope>
    <source>
        <strain evidence="3 4">P94</strain>
    </source>
</reference>
<accession>A0ABT7EPH4</accession>
<evidence type="ECO:0000313" key="4">
    <source>
        <dbReference type="Proteomes" id="UP001231915"/>
    </source>
</evidence>
<dbReference type="InterPro" id="IPR001466">
    <property type="entry name" value="Beta-lactam-related"/>
</dbReference>
<keyword evidence="4" id="KW-1185">Reference proteome</keyword>
<dbReference type="EC" id="3.1.1.103" evidence="3"/>
<dbReference type="Gene3D" id="3.40.710.10">
    <property type="entry name" value="DD-peptidase/beta-lactamase superfamily"/>
    <property type="match status" value="1"/>
</dbReference>
<dbReference type="PANTHER" id="PTHR46825">
    <property type="entry name" value="D-ALANYL-D-ALANINE-CARBOXYPEPTIDASE/ENDOPEPTIDASE AMPH"/>
    <property type="match status" value="1"/>
</dbReference>